<dbReference type="InterPro" id="IPR031330">
    <property type="entry name" value="Gly_Hdrlase_35_cat"/>
</dbReference>
<keyword evidence="4" id="KW-0285">Flavoprotein</keyword>
<dbReference type="EMBL" id="WHWB01033785">
    <property type="protein sequence ID" value="KAJ7417005.1"/>
    <property type="molecule type" value="Genomic_DNA"/>
</dbReference>
<dbReference type="InterPro" id="IPR009075">
    <property type="entry name" value="AcylCo_DH/oxidase_C"/>
</dbReference>
<evidence type="ECO:0000256" key="5">
    <source>
        <dbReference type="ARBA" id="ARBA00022801"/>
    </source>
</evidence>
<dbReference type="Gene3D" id="2.60.120.260">
    <property type="entry name" value="Galactose-binding domain-like"/>
    <property type="match status" value="3"/>
</dbReference>
<evidence type="ECO:0000256" key="2">
    <source>
        <dbReference type="ARBA" id="ARBA00009347"/>
    </source>
</evidence>
<dbReference type="Pfam" id="PF00441">
    <property type="entry name" value="Acyl-CoA_dh_1"/>
    <property type="match status" value="1"/>
</dbReference>
<dbReference type="EC" id="3.2.1.23" evidence="10"/>
<dbReference type="Proteomes" id="UP001145742">
    <property type="component" value="Unassembled WGS sequence"/>
</dbReference>
<protein>
    <recommendedName>
        <fullName evidence="10">Beta-galactosidase</fullName>
        <ecNumber evidence="10">3.2.1.23</ecNumber>
    </recommendedName>
</protein>
<feature type="domain" description="Beta-galactosidase galactose-binding" evidence="16">
    <location>
        <begin position="862"/>
        <end position="901"/>
    </location>
</feature>
<dbReference type="SUPFAM" id="SSF56645">
    <property type="entry name" value="Acyl-CoA dehydrogenase NM domain-like"/>
    <property type="match status" value="1"/>
</dbReference>
<dbReference type="Pfam" id="PF21317">
    <property type="entry name" value="BetaGal_ABD_1"/>
    <property type="match status" value="1"/>
</dbReference>
<accession>A0ABQ9DBH0</accession>
<evidence type="ECO:0000313" key="17">
    <source>
        <dbReference type="EMBL" id="KAJ7417005.1"/>
    </source>
</evidence>
<comment type="cofactor">
    <cofactor evidence="1">
        <name>FAD</name>
        <dbReference type="ChEBI" id="CHEBI:57692"/>
    </cofactor>
</comment>
<dbReference type="InterPro" id="IPR034178">
    <property type="entry name" value="IBD"/>
</dbReference>
<evidence type="ECO:0000259" key="15">
    <source>
        <dbReference type="Pfam" id="PF21317"/>
    </source>
</evidence>
<proteinExistence type="inferred from homology"/>
<gene>
    <name evidence="17" type="ORF">WISP_67378</name>
</gene>
<keyword evidence="8" id="KW-0560">Oxidoreductase</keyword>
<dbReference type="Pfam" id="PF02771">
    <property type="entry name" value="Acyl-CoA_dh_N"/>
    <property type="match status" value="1"/>
</dbReference>
<dbReference type="InterPro" id="IPR048912">
    <property type="entry name" value="BetaGal1-like_ABD1"/>
</dbReference>
<dbReference type="PRINTS" id="PR00742">
    <property type="entry name" value="GLHYDRLASE35"/>
</dbReference>
<keyword evidence="6" id="KW-0274">FAD</keyword>
<keyword evidence="7" id="KW-0809">Transit peptide</keyword>
<evidence type="ECO:0000256" key="4">
    <source>
        <dbReference type="ARBA" id="ARBA00022630"/>
    </source>
</evidence>
<dbReference type="PANTHER" id="PTHR43831:SF1">
    <property type="entry name" value="ISOBUTYRYL-COA DEHYDROGENASE, MITOCHONDRIAL"/>
    <property type="match status" value="1"/>
</dbReference>
<dbReference type="Gene3D" id="1.10.540.10">
    <property type="entry name" value="Acyl-CoA dehydrogenase/oxidase, N-terminal domain"/>
    <property type="match status" value="1"/>
</dbReference>
<sequence>MALAWRAAPRVAARLALGRRGIASCIDPSVGLTEDQKEFQKVALDFAAKEMAPYMAEWDEKEIFPVETMRKAAQLGFGGIYVKPDVGGSGLSRLDTSIIFEALSTGCTSTTAYMSIHNMCVWMIDTFGNEEQRRRFCPSLCSMEKFASYCLTEPGSGSDAASLLTSAQRKGDTYVLNGSKAFISGGGDTDVYVVMCRTGGPGPKGISCLVLEKGTPGLSFGKKERKVGWNSQPTRAVIFEDCVVPVANRLGAEGQGFSIAMQGLNGGRINIGAAHASVLLAREHLTVRKQFGEPLANNQYLQFGLAEMATRLVAARLMVRNAARALQEGREDAAVLCSMAKLFATDECFLICNQALQMHGGYGYLKDYAVQQFVRDIRVHQILEVWSQTFCFPSFTYNQGVWYYPCLLPVVSEPCENAVLHRFNWSELTPLGLWGRTLGLQTENSQFLLEGMPFRIFGGSMHYFRVPREYWEDRMLKMKACGLNTLTTYVPWNLHEKERGKFDFTQNLDLEYVYKRGGPIIAVQVENEYGSYAKDPNYMTYVKMALLKRGIVELLMTSDNKNGLSFGLVEGALATVNFQKLEPGLLKYLDTVQRDQPKMVMEYWTGWFDNWGGPHYVFDADEMVNTVASILKTGASINLYMFHGGTNFGFMNGALEADEYKSDVTSYDYDAVLTEAGDYTSKFFKLRQLFSMIIGQPLPLPPMIESKASYGAILLHQYISLWDVLPPLLQPIKSELPVNMENLHLNDSTGQSYGYVLYESVIFGGGQLHTRDHVRDRAQVFVNTVYVGELDYNTVELSIPEGQGFRQLRLLVENRGRVNYGLALNEQRKGLIGDVFLNKTPLRNFKIYSLEMKPAFMKRLVPQGWEKGVVFVNGQNLGRYWKIGPQETLYLPGPWLRRGGNEIVIFEERTAGRIIQSVDIPYLGRTQYVD</sequence>
<dbReference type="InterPro" id="IPR048913">
    <property type="entry name" value="BetaGal_gal-bd"/>
</dbReference>
<evidence type="ECO:0000259" key="12">
    <source>
        <dbReference type="Pfam" id="PF01301"/>
    </source>
</evidence>
<dbReference type="InterPro" id="IPR006091">
    <property type="entry name" value="Acyl-CoA_Oxase/DH_mid-dom"/>
</dbReference>
<evidence type="ECO:0000259" key="16">
    <source>
        <dbReference type="Pfam" id="PF21467"/>
    </source>
</evidence>
<evidence type="ECO:0000259" key="13">
    <source>
        <dbReference type="Pfam" id="PF02770"/>
    </source>
</evidence>
<dbReference type="InterPro" id="IPR019801">
    <property type="entry name" value="Glyco_hydro_35_CS"/>
</dbReference>
<feature type="domain" description="Acyl-CoA dehydrogenase/oxidase N-terminal" evidence="14">
    <location>
        <begin position="33"/>
        <end position="144"/>
    </location>
</feature>
<dbReference type="SUPFAM" id="SSF47203">
    <property type="entry name" value="Acyl-CoA dehydrogenase C-terminal domain-like"/>
    <property type="match status" value="1"/>
</dbReference>
<feature type="domain" description="Acyl-CoA oxidase/dehydrogenase middle" evidence="13">
    <location>
        <begin position="149"/>
        <end position="242"/>
    </location>
</feature>
<evidence type="ECO:0000313" key="18">
    <source>
        <dbReference type="Proteomes" id="UP001145742"/>
    </source>
</evidence>
<feature type="domain" description="Beta-galactosidase 1-like first all-beta" evidence="15">
    <location>
        <begin position="750"/>
        <end position="851"/>
    </location>
</feature>
<evidence type="ECO:0000256" key="3">
    <source>
        <dbReference type="ARBA" id="ARBA00009809"/>
    </source>
</evidence>
<dbReference type="InterPro" id="IPR009100">
    <property type="entry name" value="AcylCoA_DH/oxidase_NM_dom_sf"/>
</dbReference>
<organism evidence="17 18">
    <name type="scientific">Willisornis vidua</name>
    <name type="common">Xingu scale-backed antbird</name>
    <dbReference type="NCBI Taxonomy" id="1566151"/>
    <lineage>
        <taxon>Eukaryota</taxon>
        <taxon>Metazoa</taxon>
        <taxon>Chordata</taxon>
        <taxon>Craniata</taxon>
        <taxon>Vertebrata</taxon>
        <taxon>Euteleostomi</taxon>
        <taxon>Archelosauria</taxon>
        <taxon>Archosauria</taxon>
        <taxon>Dinosauria</taxon>
        <taxon>Saurischia</taxon>
        <taxon>Theropoda</taxon>
        <taxon>Coelurosauria</taxon>
        <taxon>Aves</taxon>
        <taxon>Neognathae</taxon>
        <taxon>Neoaves</taxon>
        <taxon>Telluraves</taxon>
        <taxon>Australaves</taxon>
        <taxon>Passeriformes</taxon>
        <taxon>Thamnophilidae</taxon>
        <taxon>Willisornis</taxon>
    </lineage>
</organism>
<dbReference type="SUPFAM" id="SSF51445">
    <property type="entry name" value="(Trans)glycosidases"/>
    <property type="match status" value="1"/>
</dbReference>
<dbReference type="InterPro" id="IPR008979">
    <property type="entry name" value="Galactose-bd-like_sf"/>
</dbReference>
<comment type="similarity">
    <text evidence="2">Belongs to the acyl-CoA dehydrogenase family.</text>
</comment>
<evidence type="ECO:0000256" key="8">
    <source>
        <dbReference type="ARBA" id="ARBA00023002"/>
    </source>
</evidence>
<comment type="similarity">
    <text evidence="3">Belongs to the glycosyl hydrolase 35 family.</text>
</comment>
<dbReference type="InterPro" id="IPR037069">
    <property type="entry name" value="AcylCoA_DH/ox_N_sf"/>
</dbReference>
<evidence type="ECO:0000259" key="14">
    <source>
        <dbReference type="Pfam" id="PF02771"/>
    </source>
</evidence>
<dbReference type="Gene3D" id="2.40.110.10">
    <property type="entry name" value="Butyryl-CoA Dehydrogenase, subunit A, domain 2"/>
    <property type="match status" value="1"/>
</dbReference>
<name>A0ABQ9DBH0_9PASS</name>
<evidence type="ECO:0000256" key="7">
    <source>
        <dbReference type="ARBA" id="ARBA00022946"/>
    </source>
</evidence>
<dbReference type="Pfam" id="PF02770">
    <property type="entry name" value="Acyl-CoA_dh_M"/>
    <property type="match status" value="1"/>
</dbReference>
<dbReference type="CDD" id="cd01162">
    <property type="entry name" value="IBD"/>
    <property type="match status" value="1"/>
</dbReference>
<keyword evidence="18" id="KW-1185">Reference proteome</keyword>
<comment type="caution">
    <text evidence="17">The sequence shown here is derived from an EMBL/GenBank/DDBJ whole genome shotgun (WGS) entry which is preliminary data.</text>
</comment>
<evidence type="ECO:0000256" key="6">
    <source>
        <dbReference type="ARBA" id="ARBA00022827"/>
    </source>
</evidence>
<dbReference type="InterPro" id="IPR052547">
    <property type="entry name" value="Mito_Isobutyryl-CoADH"/>
</dbReference>
<feature type="domain" description="Glycoside hydrolase 35 catalytic" evidence="12">
    <location>
        <begin position="512"/>
        <end position="692"/>
    </location>
</feature>
<keyword evidence="9 10" id="KW-0326">Glycosidase</keyword>
<dbReference type="InterPro" id="IPR013786">
    <property type="entry name" value="AcylCoA_DH/ox_N"/>
</dbReference>
<dbReference type="InterPro" id="IPR001944">
    <property type="entry name" value="Glycoside_Hdrlase_35"/>
</dbReference>
<evidence type="ECO:0000256" key="1">
    <source>
        <dbReference type="ARBA" id="ARBA00001974"/>
    </source>
</evidence>
<dbReference type="Pfam" id="PF21467">
    <property type="entry name" value="BetaGal_gal-bd"/>
    <property type="match status" value="1"/>
</dbReference>
<dbReference type="InterPro" id="IPR036250">
    <property type="entry name" value="AcylCo_DH-like_C"/>
</dbReference>
<evidence type="ECO:0000256" key="9">
    <source>
        <dbReference type="ARBA" id="ARBA00023295"/>
    </source>
</evidence>
<dbReference type="SUPFAM" id="SSF49785">
    <property type="entry name" value="Galactose-binding domain-like"/>
    <property type="match status" value="1"/>
</dbReference>
<dbReference type="PANTHER" id="PTHR43831">
    <property type="entry name" value="ISOBUTYRYL-COA DEHYDROGENASE"/>
    <property type="match status" value="1"/>
</dbReference>
<dbReference type="InterPro" id="IPR017853">
    <property type="entry name" value="GH"/>
</dbReference>
<dbReference type="Pfam" id="PF01301">
    <property type="entry name" value="Glyco_hydro_35"/>
    <property type="match status" value="1"/>
</dbReference>
<dbReference type="InterPro" id="IPR006089">
    <property type="entry name" value="Acyl-CoA_DH_CS"/>
</dbReference>
<dbReference type="Gene3D" id="1.20.140.10">
    <property type="entry name" value="Butyryl-CoA Dehydrogenase, subunit A, domain 3"/>
    <property type="match status" value="1"/>
</dbReference>
<feature type="domain" description="Acyl-CoA dehydrogenase/oxidase C-terminal" evidence="11">
    <location>
        <begin position="254"/>
        <end position="384"/>
    </location>
</feature>
<comment type="catalytic activity">
    <reaction evidence="10">
        <text>Hydrolysis of terminal non-reducing beta-D-galactose residues in beta-D-galactosides.</text>
        <dbReference type="EC" id="3.2.1.23"/>
    </reaction>
</comment>
<evidence type="ECO:0000256" key="10">
    <source>
        <dbReference type="RuleBase" id="RU000675"/>
    </source>
</evidence>
<evidence type="ECO:0000259" key="11">
    <source>
        <dbReference type="Pfam" id="PF00441"/>
    </source>
</evidence>
<keyword evidence="5 10" id="KW-0378">Hydrolase</keyword>
<dbReference type="Gene3D" id="3.20.20.80">
    <property type="entry name" value="Glycosidases"/>
    <property type="match status" value="2"/>
</dbReference>
<dbReference type="PROSITE" id="PS00072">
    <property type="entry name" value="ACYL_COA_DH_1"/>
    <property type="match status" value="1"/>
</dbReference>
<reference evidence="17" key="1">
    <citation type="submission" date="2019-10" db="EMBL/GenBank/DDBJ databases">
        <authorList>
            <person name="Soares A.E.R."/>
            <person name="Aleixo A."/>
            <person name="Schneider P."/>
            <person name="Miyaki C.Y."/>
            <person name="Schneider M.P."/>
            <person name="Mello C."/>
            <person name="Vasconcelos A.T.R."/>
        </authorList>
    </citation>
    <scope>NUCLEOTIDE SEQUENCE</scope>
    <source>
        <tissue evidence="17">Muscle</tissue>
    </source>
</reference>
<dbReference type="PROSITE" id="PS01182">
    <property type="entry name" value="GLYCOSYL_HYDROL_F35"/>
    <property type="match status" value="1"/>
</dbReference>
<dbReference type="InterPro" id="IPR046373">
    <property type="entry name" value="Acyl-CoA_Oxase/DH_mid-dom_sf"/>
</dbReference>